<dbReference type="Pfam" id="PF13560">
    <property type="entry name" value="HTH_31"/>
    <property type="match status" value="1"/>
</dbReference>
<dbReference type="GO" id="GO:0005829">
    <property type="term" value="C:cytosol"/>
    <property type="evidence" value="ECO:0007669"/>
    <property type="project" value="TreeGrafter"/>
</dbReference>
<dbReference type="FunFam" id="1.10.260.40:FF:000032">
    <property type="entry name" value="Transcriptional regulator ClgR"/>
    <property type="match status" value="1"/>
</dbReference>
<organism evidence="6 7">
    <name type="scientific">Corynebacterium provencense</name>
    <dbReference type="NCBI Taxonomy" id="1737425"/>
    <lineage>
        <taxon>Bacteria</taxon>
        <taxon>Bacillati</taxon>
        <taxon>Actinomycetota</taxon>
        <taxon>Actinomycetes</taxon>
        <taxon>Mycobacteriales</taxon>
        <taxon>Corynebacteriaceae</taxon>
        <taxon>Corynebacterium</taxon>
    </lineage>
</organism>
<dbReference type="PROSITE" id="PS50943">
    <property type="entry name" value="HTH_CROC1"/>
    <property type="match status" value="1"/>
</dbReference>
<dbReference type="OrthoDB" id="3188736at2"/>
<name>A0A2Z3YNP0_9CORY</name>
<dbReference type="EMBL" id="CP024988">
    <property type="protein sequence ID" value="AWT26026.1"/>
    <property type="molecule type" value="Genomic_DNA"/>
</dbReference>
<dbReference type="KEGG" id="cpre:Csp1_12260"/>
<evidence type="ECO:0000256" key="3">
    <source>
        <dbReference type="ARBA" id="ARBA00023163"/>
    </source>
</evidence>
<dbReference type="RefSeq" id="WP_066582881.1">
    <property type="nucleotide sequence ID" value="NZ_CABKVS010000001.1"/>
</dbReference>
<proteinExistence type="predicted"/>
<dbReference type="SMART" id="SM00530">
    <property type="entry name" value="HTH_XRE"/>
    <property type="match status" value="1"/>
</dbReference>
<feature type="domain" description="HTH cro/C1-type" evidence="5">
    <location>
        <begin position="62"/>
        <end position="118"/>
    </location>
</feature>
<dbReference type="InterPro" id="IPR050807">
    <property type="entry name" value="TransReg_Diox_bact_type"/>
</dbReference>
<gene>
    <name evidence="6" type="primary">clgR_2</name>
    <name evidence="6" type="ORF">Csp1_12260</name>
</gene>
<dbReference type="PANTHER" id="PTHR46797:SF1">
    <property type="entry name" value="METHYLPHOSPHONATE SYNTHASE"/>
    <property type="match status" value="1"/>
</dbReference>
<evidence type="ECO:0000313" key="7">
    <source>
        <dbReference type="Proteomes" id="UP000247696"/>
    </source>
</evidence>
<dbReference type="InterPro" id="IPR010982">
    <property type="entry name" value="Lambda_DNA-bd_dom_sf"/>
</dbReference>
<protein>
    <submittedName>
        <fullName evidence="6">Transcriptional regulator ClgR</fullName>
    </submittedName>
</protein>
<evidence type="ECO:0000256" key="1">
    <source>
        <dbReference type="ARBA" id="ARBA00023015"/>
    </source>
</evidence>
<dbReference type="PANTHER" id="PTHR46797">
    <property type="entry name" value="HTH-TYPE TRANSCRIPTIONAL REGULATOR"/>
    <property type="match status" value="1"/>
</dbReference>
<dbReference type="GO" id="GO:0003677">
    <property type="term" value="F:DNA binding"/>
    <property type="evidence" value="ECO:0007669"/>
    <property type="project" value="UniProtKB-KW"/>
</dbReference>
<dbReference type="SUPFAM" id="SSF47413">
    <property type="entry name" value="lambda repressor-like DNA-binding domains"/>
    <property type="match status" value="1"/>
</dbReference>
<accession>A0A2Z3YNP0</accession>
<keyword evidence="3" id="KW-0804">Transcription</keyword>
<keyword evidence="7" id="KW-1185">Reference proteome</keyword>
<dbReference type="AlphaFoldDB" id="A0A2Z3YNP0"/>
<keyword evidence="1" id="KW-0805">Transcription regulation</keyword>
<evidence type="ECO:0000256" key="4">
    <source>
        <dbReference type="SAM" id="MobiDB-lite"/>
    </source>
</evidence>
<dbReference type="STRING" id="1737425.GCA_900049755_00069"/>
<dbReference type="Gene3D" id="1.10.260.40">
    <property type="entry name" value="lambda repressor-like DNA-binding domains"/>
    <property type="match status" value="1"/>
</dbReference>
<dbReference type="InterPro" id="IPR001387">
    <property type="entry name" value="Cro/C1-type_HTH"/>
</dbReference>
<dbReference type="Proteomes" id="UP000247696">
    <property type="component" value="Chromosome"/>
</dbReference>
<evidence type="ECO:0000256" key="2">
    <source>
        <dbReference type="ARBA" id="ARBA00023125"/>
    </source>
</evidence>
<evidence type="ECO:0000313" key="6">
    <source>
        <dbReference type="EMBL" id="AWT26026.1"/>
    </source>
</evidence>
<evidence type="ECO:0000259" key="5">
    <source>
        <dbReference type="PROSITE" id="PS50943"/>
    </source>
</evidence>
<keyword evidence="2" id="KW-0238">DNA-binding</keyword>
<reference evidence="7" key="1">
    <citation type="submission" date="2017-11" db="EMBL/GenBank/DDBJ databases">
        <title>Otitis media/interna in a cat caused by the recently described species Corynebacterium provencense.</title>
        <authorList>
            <person name="Kittl S."/>
            <person name="Brodard I."/>
            <person name="Rychener L."/>
            <person name="Jores J."/>
            <person name="Roosje P."/>
            <person name="Gobeli Brawand S."/>
        </authorList>
    </citation>
    <scope>NUCLEOTIDE SEQUENCE [LARGE SCALE GENOMIC DNA]</scope>
    <source>
        <strain evidence="7">17KM38</strain>
    </source>
</reference>
<sequence length="146" mass="15574">MANHTTLLEPRRPELRSGATTHHVTTVAAPRRPVTGAAPEVNPAVAPAVTEPLLREALGTTLRAFREDSRRTLRDLAVAASVSPGYLSELERGRKEVSSELLASICHALGVQVSTVILEAAEMMAFDVAAAELAAGMDSNRTDRVH</sequence>
<feature type="region of interest" description="Disordered" evidence="4">
    <location>
        <begin position="1"/>
        <end position="22"/>
    </location>
</feature>
<dbReference type="CDD" id="cd00093">
    <property type="entry name" value="HTH_XRE"/>
    <property type="match status" value="1"/>
</dbReference>
<dbReference type="GO" id="GO:0003700">
    <property type="term" value="F:DNA-binding transcription factor activity"/>
    <property type="evidence" value="ECO:0007669"/>
    <property type="project" value="TreeGrafter"/>
</dbReference>